<accession>A0ACB8ET40</accession>
<reference evidence="1" key="1">
    <citation type="submission" date="2021-08" db="EMBL/GenBank/DDBJ databases">
        <title>The first chromosome-level gecko genome reveals the dynamic sex chromosomes of Neotropical dwarf geckos (Sphaerodactylidae: Sphaerodactylus).</title>
        <authorList>
            <person name="Pinto B.J."/>
            <person name="Keating S.E."/>
            <person name="Gamble T."/>
        </authorList>
    </citation>
    <scope>NUCLEOTIDE SEQUENCE</scope>
    <source>
        <strain evidence="1">TG3544</strain>
    </source>
</reference>
<proteinExistence type="predicted"/>
<protein>
    <submittedName>
        <fullName evidence="1">Uncharacterized protein</fullName>
    </submittedName>
</protein>
<dbReference type="EMBL" id="CM037620">
    <property type="protein sequence ID" value="KAH7995820.1"/>
    <property type="molecule type" value="Genomic_DNA"/>
</dbReference>
<sequence>MHPFPSNGFPQSENIHKLFSSSEAKAPIRSRWHLACLFGASVFPGLAWLDPRGLGFDTVVLPESQAIQGLPWTLLYVAKGHYDIGSHQSKCTKMVPSAAYKMNKYKTISSNKIYKTENSYKTVLSCINWMPSY</sequence>
<comment type="caution">
    <text evidence="1">The sequence shown here is derived from an EMBL/GenBank/DDBJ whole genome shotgun (WGS) entry which is preliminary data.</text>
</comment>
<keyword evidence="2" id="KW-1185">Reference proteome</keyword>
<organism evidence="1 2">
    <name type="scientific">Sphaerodactylus townsendi</name>
    <dbReference type="NCBI Taxonomy" id="933632"/>
    <lineage>
        <taxon>Eukaryota</taxon>
        <taxon>Metazoa</taxon>
        <taxon>Chordata</taxon>
        <taxon>Craniata</taxon>
        <taxon>Vertebrata</taxon>
        <taxon>Euteleostomi</taxon>
        <taxon>Lepidosauria</taxon>
        <taxon>Squamata</taxon>
        <taxon>Bifurcata</taxon>
        <taxon>Gekkota</taxon>
        <taxon>Sphaerodactylidae</taxon>
        <taxon>Sphaerodactylus</taxon>
    </lineage>
</organism>
<dbReference type="Proteomes" id="UP000827872">
    <property type="component" value="Linkage Group LG07"/>
</dbReference>
<evidence type="ECO:0000313" key="2">
    <source>
        <dbReference type="Proteomes" id="UP000827872"/>
    </source>
</evidence>
<evidence type="ECO:0000313" key="1">
    <source>
        <dbReference type="EMBL" id="KAH7995820.1"/>
    </source>
</evidence>
<gene>
    <name evidence="1" type="ORF">K3G42_028731</name>
</gene>
<name>A0ACB8ET40_9SAUR</name>